<evidence type="ECO:0000256" key="2">
    <source>
        <dbReference type="SAM" id="Phobius"/>
    </source>
</evidence>
<dbReference type="RefSeq" id="XP_040883915.1">
    <property type="nucleotide sequence ID" value="XM_041024187.1"/>
</dbReference>
<organism evidence="3 4">
    <name type="scientific">Aureobasidium melanogenum (strain CBS 110374)</name>
    <name type="common">Aureobasidium pullulans var. melanogenum</name>
    <dbReference type="NCBI Taxonomy" id="1043003"/>
    <lineage>
        <taxon>Eukaryota</taxon>
        <taxon>Fungi</taxon>
        <taxon>Dikarya</taxon>
        <taxon>Ascomycota</taxon>
        <taxon>Pezizomycotina</taxon>
        <taxon>Dothideomycetes</taxon>
        <taxon>Dothideomycetidae</taxon>
        <taxon>Dothideales</taxon>
        <taxon>Saccotheciaceae</taxon>
        <taxon>Aureobasidium</taxon>
    </lineage>
</organism>
<feature type="transmembrane region" description="Helical" evidence="2">
    <location>
        <begin position="240"/>
        <end position="264"/>
    </location>
</feature>
<proteinExistence type="predicted"/>
<feature type="transmembrane region" description="Helical" evidence="2">
    <location>
        <begin position="309"/>
        <end position="332"/>
    </location>
</feature>
<sequence length="337" mass="36982">MQLHHSHSTSNNGIAKPAKSSCSTAITSRNTSTTSSSSTTCDETSCLLPHERGPTPTPPVSTTPTPQRQHPPQLRYPPSSTTSSATASLHHILTLHPRQIAILEAARAREEAQRALLPAPEDEEEMNRHVLSRIDCIEVDLWHERIRDYEAAELGLLSAEELGLVRDVEEEEGDDVRVEVEEEDGGRLSRVQTYVNDFADVEGRGGRQQGQGQGRKRRKVSSIAQRFGSVSLSLNHFHPYFWVDMAGICLLILLVLAFLVFVGIELRYDREGICKGQGSVGATGFWVAVQMLVALGMGLMLQVPVHRGLVPFVLPLWVMGTFGIVVGFKMLAGCLGN</sequence>
<dbReference type="HOGENOM" id="CLU_823816_0_0_1"/>
<evidence type="ECO:0000313" key="4">
    <source>
        <dbReference type="Proteomes" id="UP000030672"/>
    </source>
</evidence>
<reference evidence="3 4" key="1">
    <citation type="journal article" date="2014" name="BMC Genomics">
        <title>Genome sequencing of four Aureobasidium pullulans varieties: biotechnological potential, stress tolerance, and description of new species.</title>
        <authorList>
            <person name="Gostin Ar C."/>
            <person name="Ohm R.A."/>
            <person name="Kogej T."/>
            <person name="Sonjak S."/>
            <person name="Turk M."/>
            <person name="Zajc J."/>
            <person name="Zalar P."/>
            <person name="Grube M."/>
            <person name="Sun H."/>
            <person name="Han J."/>
            <person name="Sharma A."/>
            <person name="Chiniquy J."/>
            <person name="Ngan C.Y."/>
            <person name="Lipzen A."/>
            <person name="Barry K."/>
            <person name="Grigoriev I.V."/>
            <person name="Gunde-Cimerman N."/>
        </authorList>
    </citation>
    <scope>NUCLEOTIDE SEQUENCE [LARGE SCALE GENOMIC DNA]</scope>
    <source>
        <strain evidence="3 4">CBS 110374</strain>
    </source>
</reference>
<evidence type="ECO:0000313" key="3">
    <source>
        <dbReference type="EMBL" id="KEQ66892.1"/>
    </source>
</evidence>
<feature type="compositionally biased region" description="Low complexity" evidence="1">
    <location>
        <begin position="23"/>
        <end position="45"/>
    </location>
</feature>
<feature type="region of interest" description="Disordered" evidence="1">
    <location>
        <begin position="1"/>
        <end position="85"/>
    </location>
</feature>
<feature type="transmembrane region" description="Helical" evidence="2">
    <location>
        <begin position="285"/>
        <end position="303"/>
    </location>
</feature>
<protein>
    <submittedName>
        <fullName evidence="3">Uncharacterized protein</fullName>
    </submittedName>
</protein>
<keyword evidence="4" id="KW-1185">Reference proteome</keyword>
<keyword evidence="2" id="KW-1133">Transmembrane helix</keyword>
<dbReference type="AlphaFoldDB" id="A0A074WAD9"/>
<gene>
    <name evidence="3" type="ORF">M437DRAFT_63058</name>
</gene>
<name>A0A074WAD9_AURM1</name>
<evidence type="ECO:0000256" key="1">
    <source>
        <dbReference type="SAM" id="MobiDB-lite"/>
    </source>
</evidence>
<dbReference type="GeneID" id="63917560"/>
<dbReference type="Proteomes" id="UP000030672">
    <property type="component" value="Unassembled WGS sequence"/>
</dbReference>
<dbReference type="EMBL" id="KL584825">
    <property type="protein sequence ID" value="KEQ66892.1"/>
    <property type="molecule type" value="Genomic_DNA"/>
</dbReference>
<keyword evidence="2" id="KW-0472">Membrane</keyword>
<accession>A0A074WAD9</accession>
<keyword evidence="2" id="KW-0812">Transmembrane</keyword>
<feature type="compositionally biased region" description="Low complexity" evidence="1">
    <location>
        <begin position="62"/>
        <end position="85"/>
    </location>
</feature>